<gene>
    <name evidence="9" type="ORF">Bca52824_095939</name>
</gene>
<comment type="caution">
    <text evidence="9">The sequence shown here is derived from an EMBL/GenBank/DDBJ whole genome shotgun (WGS) entry which is preliminary data.</text>
</comment>
<comment type="catalytic activity">
    <reaction evidence="7">
        <text>L-cysteine + O2 = 3-sulfino-L-alanine + H(+)</text>
        <dbReference type="Rhea" id="RHEA:20441"/>
        <dbReference type="ChEBI" id="CHEBI:15378"/>
        <dbReference type="ChEBI" id="CHEBI:15379"/>
        <dbReference type="ChEBI" id="CHEBI:35235"/>
        <dbReference type="ChEBI" id="CHEBI:61085"/>
        <dbReference type="EC" id="1.13.11.20"/>
    </reaction>
    <physiologicalReaction direction="left-to-right" evidence="7">
        <dbReference type="Rhea" id="RHEA:20442"/>
    </physiologicalReaction>
</comment>
<keyword evidence="10" id="KW-1185">Reference proteome</keyword>
<evidence type="ECO:0000313" key="10">
    <source>
        <dbReference type="Proteomes" id="UP000886595"/>
    </source>
</evidence>
<feature type="non-terminal residue" evidence="9">
    <location>
        <position position="232"/>
    </location>
</feature>
<keyword evidence="8" id="KW-1133">Transmembrane helix</keyword>
<dbReference type="EMBL" id="JAAMPC010000579">
    <property type="protein sequence ID" value="KAG2242219.1"/>
    <property type="molecule type" value="Genomic_DNA"/>
</dbReference>
<organism evidence="9 10">
    <name type="scientific">Brassica carinata</name>
    <name type="common">Ethiopian mustard</name>
    <name type="synonym">Abyssinian cabbage</name>
    <dbReference type="NCBI Taxonomy" id="52824"/>
    <lineage>
        <taxon>Eukaryota</taxon>
        <taxon>Viridiplantae</taxon>
        <taxon>Streptophyta</taxon>
        <taxon>Embryophyta</taxon>
        <taxon>Tracheophyta</taxon>
        <taxon>Spermatophyta</taxon>
        <taxon>Magnoliopsida</taxon>
        <taxon>eudicotyledons</taxon>
        <taxon>Gunneridae</taxon>
        <taxon>Pentapetalae</taxon>
        <taxon>rosids</taxon>
        <taxon>malvids</taxon>
        <taxon>Brassicales</taxon>
        <taxon>Brassicaceae</taxon>
        <taxon>Brassiceae</taxon>
        <taxon>Brassica</taxon>
    </lineage>
</organism>
<evidence type="ECO:0000256" key="8">
    <source>
        <dbReference type="SAM" id="Phobius"/>
    </source>
</evidence>
<evidence type="ECO:0000256" key="5">
    <source>
        <dbReference type="ARBA" id="ARBA00023002"/>
    </source>
</evidence>
<evidence type="ECO:0000256" key="3">
    <source>
        <dbReference type="ARBA" id="ARBA00013133"/>
    </source>
</evidence>
<dbReference type="EC" id="1.13.11.20" evidence="3"/>
<keyword evidence="8" id="KW-0812">Transmembrane</keyword>
<comment type="similarity">
    <text evidence="2">Belongs to the cysteine dioxygenase family.</text>
</comment>
<name>A0A8X7THT5_BRACI</name>
<keyword evidence="4" id="KW-0479">Metal-binding</keyword>
<evidence type="ECO:0000256" key="7">
    <source>
        <dbReference type="ARBA" id="ARBA00024284"/>
    </source>
</evidence>
<dbReference type="InterPro" id="IPR012864">
    <property type="entry name" value="PCO/ADO"/>
</dbReference>
<evidence type="ECO:0000256" key="2">
    <source>
        <dbReference type="ARBA" id="ARBA00006622"/>
    </source>
</evidence>
<keyword evidence="5" id="KW-0560">Oxidoreductase</keyword>
<accession>A0A8X7THT5</accession>
<sequence>EEGEKQREIEDLRRKLAIEKKRMNQNKLCSLTELLLLVILVLLLSTFFLVFFLAGSKRKSSRLMLDSKRKLNWCVTGLVQGTIVMETIILCMPPSSLIPLHNHPGMTEMMHLKREMLATLQSNILVAQEPDDDSILRTRTYDVSITDYLEDSVENPEEEEGEQDLIFDYEPSKAIERKMIFEAEEERGIDSGRAIRDLSASPVGDSLPLRLILPELKYQNSSEQRQNSWRSI</sequence>
<dbReference type="Pfam" id="PF07847">
    <property type="entry name" value="PCO_ADO"/>
    <property type="match status" value="1"/>
</dbReference>
<dbReference type="AlphaFoldDB" id="A0A8X7THT5"/>
<reference evidence="9 10" key="1">
    <citation type="submission" date="2020-02" db="EMBL/GenBank/DDBJ databases">
        <authorList>
            <person name="Ma Q."/>
            <person name="Huang Y."/>
            <person name="Song X."/>
            <person name="Pei D."/>
        </authorList>
    </citation>
    <scope>NUCLEOTIDE SEQUENCE [LARGE SCALE GENOMIC DNA]</scope>
    <source>
        <strain evidence="9">Sxm20200214</strain>
        <tissue evidence="9">Leaf</tissue>
    </source>
</reference>
<evidence type="ECO:0000256" key="4">
    <source>
        <dbReference type="ARBA" id="ARBA00022723"/>
    </source>
</evidence>
<dbReference type="Proteomes" id="UP000886595">
    <property type="component" value="Unassembled WGS sequence"/>
</dbReference>
<comment type="cofactor">
    <cofactor evidence="1">
        <name>Fe(2+)</name>
        <dbReference type="ChEBI" id="CHEBI:29033"/>
    </cofactor>
</comment>
<proteinExistence type="inferred from homology"/>
<evidence type="ECO:0000256" key="1">
    <source>
        <dbReference type="ARBA" id="ARBA00001954"/>
    </source>
</evidence>
<protein>
    <recommendedName>
        <fullName evidence="3">cysteine dioxygenase</fullName>
        <ecNumber evidence="3">1.13.11.20</ecNumber>
    </recommendedName>
</protein>
<evidence type="ECO:0000256" key="6">
    <source>
        <dbReference type="ARBA" id="ARBA00023004"/>
    </source>
</evidence>
<feature type="transmembrane region" description="Helical" evidence="8">
    <location>
        <begin position="34"/>
        <end position="54"/>
    </location>
</feature>
<keyword evidence="8" id="KW-0472">Membrane</keyword>
<evidence type="ECO:0000313" key="9">
    <source>
        <dbReference type="EMBL" id="KAG2242219.1"/>
    </source>
</evidence>
<keyword evidence="6" id="KW-0408">Iron</keyword>